<keyword evidence="1" id="KW-0677">Repeat</keyword>
<feature type="domain" description="Teneurin-like YD-shell" evidence="2">
    <location>
        <begin position="119"/>
        <end position="268"/>
    </location>
</feature>
<accession>A0A6S6SWT2</accession>
<dbReference type="EMBL" id="CACVAP010000060">
    <property type="protein sequence ID" value="CAA6810564.1"/>
    <property type="molecule type" value="Genomic_DNA"/>
</dbReference>
<dbReference type="Pfam" id="PF25023">
    <property type="entry name" value="TEN_YD-shell"/>
    <property type="match status" value="3"/>
</dbReference>
<name>A0A6S6SWT2_9BACT</name>
<dbReference type="InterPro" id="IPR006530">
    <property type="entry name" value="YD"/>
</dbReference>
<evidence type="ECO:0000256" key="1">
    <source>
        <dbReference type="ARBA" id="ARBA00022737"/>
    </source>
</evidence>
<dbReference type="InterPro" id="IPR022385">
    <property type="entry name" value="Rhs_assc_core"/>
</dbReference>
<evidence type="ECO:0000313" key="3">
    <source>
        <dbReference type="EMBL" id="CAA6810564.1"/>
    </source>
</evidence>
<organism evidence="3">
    <name type="scientific">uncultured Sulfurovum sp</name>
    <dbReference type="NCBI Taxonomy" id="269237"/>
    <lineage>
        <taxon>Bacteria</taxon>
        <taxon>Pseudomonadati</taxon>
        <taxon>Campylobacterota</taxon>
        <taxon>Epsilonproteobacteria</taxon>
        <taxon>Campylobacterales</taxon>
        <taxon>Sulfurovaceae</taxon>
        <taxon>Sulfurovum</taxon>
        <taxon>environmental samples</taxon>
    </lineage>
</organism>
<proteinExistence type="predicted"/>
<dbReference type="PANTHER" id="PTHR32305">
    <property type="match status" value="1"/>
</dbReference>
<sequence>MAYDKHANLIKETLPNGSSTEYTRDSRGFPIAIKDALGNVSHLNFDLSGNLTKYTDALENSTNYSYDREGKLLSLKDALNNQTHYSYNHKELLAKIAYPDGTDEQFEYDEKNRLISHINQEGSQTKYELDNQGRVAKRVNALNHTLGYSYDQAGRVKTLINENGSSYNFEYDALDRLISETGVDGLITAYEYNPLGVVTQKTEAVGTKDERVTHFKRDKQHQLIEKEVGVNSPLITKTNYEYDIIGQLSKAINATAKVRLEYDALGRIKEERTAIKGLEEARVLQHEYDALGNRIKTTLPTKQSIEWEYNEIQQLTQVNLDGKEVTSYQRDALNQELSQTQGALETLNEYDSLGRLISQDVYNKEQLHNVNILNDEAQQQSRNYSYSKVGELLSIEDSRKGKTNYSYDRLGRVKETLKLNGSKETKELFNFDPAHNLLNDENDKPLKNNQIETYQDKRFKYDTFGNLINKKVSNHSNMDLTYNVEHQLIEAKVTKHKNTQKPITQTYNYTYDPFGRRATKTDTFGITYFTWDGNRLLTETRGERKQSYIYEQFGFTPIASTNSANNINYYHTDHLGTPQEVTNNQGEIIWEAEYATWGNTAKVSYKQTDANIQEEVAFQPLRFQGQYYDQETGLHYNRFRYYDPDIGRFISQDPIGLLGGTNLYQYAPNPVGWVDPLGLAKRGDVETISGPNIGTVSGRSTGAGGSGVTNPIVQELYDDVPIDKQSISHAKCVEGECLSKIANDNNVKTKEELKKVLEGSELEVHHKKGHYLKPCSSCDCVLNELGVKAKKD</sequence>
<dbReference type="NCBIfam" id="TIGR03696">
    <property type="entry name" value="Rhs_assc_core"/>
    <property type="match status" value="1"/>
</dbReference>
<feature type="domain" description="Teneurin-like YD-shell" evidence="2">
    <location>
        <begin position="362"/>
        <end position="653"/>
    </location>
</feature>
<reference evidence="3" key="1">
    <citation type="submission" date="2020-01" db="EMBL/GenBank/DDBJ databases">
        <authorList>
            <person name="Meier V. D."/>
            <person name="Meier V D."/>
        </authorList>
    </citation>
    <scope>NUCLEOTIDE SEQUENCE</scope>
    <source>
        <strain evidence="3">HLG_WM_MAG_06</strain>
    </source>
</reference>
<protein>
    <submittedName>
        <fullName evidence="3">Rhs family protein</fullName>
    </submittedName>
</protein>
<feature type="domain" description="Teneurin-like YD-shell" evidence="2">
    <location>
        <begin position="21"/>
        <end position="116"/>
    </location>
</feature>
<gene>
    <name evidence="3" type="ORF">HELGO_WM18183</name>
</gene>
<dbReference type="NCBIfam" id="TIGR01643">
    <property type="entry name" value="YD_repeat_2x"/>
    <property type="match status" value="7"/>
</dbReference>
<dbReference type="InterPro" id="IPR050708">
    <property type="entry name" value="T6SS_VgrG/RHS"/>
</dbReference>
<evidence type="ECO:0000259" key="2">
    <source>
        <dbReference type="Pfam" id="PF25023"/>
    </source>
</evidence>
<dbReference type="Gene3D" id="2.180.10.10">
    <property type="entry name" value="RHS repeat-associated core"/>
    <property type="match status" value="2"/>
</dbReference>
<dbReference type="AlphaFoldDB" id="A0A6S6SWT2"/>
<dbReference type="PANTHER" id="PTHR32305:SF15">
    <property type="entry name" value="PROTEIN RHSA-RELATED"/>
    <property type="match status" value="1"/>
</dbReference>
<dbReference type="InterPro" id="IPR056823">
    <property type="entry name" value="TEN-like_YD-shell"/>
</dbReference>